<sequence>MSPASSSPRDRGSAYTGSLSRARLNCSSGSRAQSGGWERKLHDCSWREGSKEQRQVGLSHCCWWDLAVRQGFAHGQRPLALEPRIRNPMSASCLP</sequence>
<dbReference type="AlphaFoldDB" id="A0A401RID1"/>
<dbReference type="Proteomes" id="UP000287033">
    <property type="component" value="Unassembled WGS sequence"/>
</dbReference>
<organism evidence="1 2">
    <name type="scientific">Chiloscyllium punctatum</name>
    <name type="common">Brownbanded bambooshark</name>
    <name type="synonym">Hemiscyllium punctatum</name>
    <dbReference type="NCBI Taxonomy" id="137246"/>
    <lineage>
        <taxon>Eukaryota</taxon>
        <taxon>Metazoa</taxon>
        <taxon>Chordata</taxon>
        <taxon>Craniata</taxon>
        <taxon>Vertebrata</taxon>
        <taxon>Chondrichthyes</taxon>
        <taxon>Elasmobranchii</taxon>
        <taxon>Galeomorphii</taxon>
        <taxon>Galeoidea</taxon>
        <taxon>Orectolobiformes</taxon>
        <taxon>Hemiscylliidae</taxon>
        <taxon>Chiloscyllium</taxon>
    </lineage>
</organism>
<evidence type="ECO:0000313" key="2">
    <source>
        <dbReference type="Proteomes" id="UP000287033"/>
    </source>
</evidence>
<comment type="caution">
    <text evidence="1">The sequence shown here is derived from an EMBL/GenBank/DDBJ whole genome shotgun (WGS) entry which is preliminary data.</text>
</comment>
<reference evidence="1 2" key="1">
    <citation type="journal article" date="2018" name="Nat. Ecol. Evol.">
        <title>Shark genomes provide insights into elasmobranch evolution and the origin of vertebrates.</title>
        <authorList>
            <person name="Hara Y"/>
            <person name="Yamaguchi K"/>
            <person name="Onimaru K"/>
            <person name="Kadota M"/>
            <person name="Koyanagi M"/>
            <person name="Keeley SD"/>
            <person name="Tatsumi K"/>
            <person name="Tanaka K"/>
            <person name="Motone F"/>
            <person name="Kageyama Y"/>
            <person name="Nozu R"/>
            <person name="Adachi N"/>
            <person name="Nishimura O"/>
            <person name="Nakagawa R"/>
            <person name="Tanegashima C"/>
            <person name="Kiyatake I"/>
            <person name="Matsumoto R"/>
            <person name="Murakumo K"/>
            <person name="Nishida K"/>
            <person name="Terakita A"/>
            <person name="Kuratani S"/>
            <person name="Sato K"/>
            <person name="Hyodo S Kuraku.S."/>
        </authorList>
    </citation>
    <scope>NUCLEOTIDE SEQUENCE [LARGE SCALE GENOMIC DNA]</scope>
</reference>
<keyword evidence="2" id="KW-1185">Reference proteome</keyword>
<name>A0A401RID1_CHIPU</name>
<gene>
    <name evidence="1" type="ORF">chiPu_0017704</name>
</gene>
<dbReference type="EMBL" id="BEZZ01001355">
    <property type="protein sequence ID" value="GCC17856.1"/>
    <property type="molecule type" value="Genomic_DNA"/>
</dbReference>
<accession>A0A401RID1</accession>
<protein>
    <submittedName>
        <fullName evidence="1">Uncharacterized protein</fullName>
    </submittedName>
</protein>
<proteinExistence type="predicted"/>
<evidence type="ECO:0000313" key="1">
    <source>
        <dbReference type="EMBL" id="GCC17856.1"/>
    </source>
</evidence>